<gene>
    <name evidence="1" type="ORF">COMA2_70055</name>
</gene>
<evidence type="ECO:0000313" key="1">
    <source>
        <dbReference type="EMBL" id="CUS39268.1"/>
    </source>
</evidence>
<keyword evidence="2" id="KW-1185">Reference proteome</keyword>
<accession>A0A0S4LTB7</accession>
<evidence type="ECO:0000313" key="2">
    <source>
        <dbReference type="Proteomes" id="UP000198736"/>
    </source>
</evidence>
<organism evidence="1 2">
    <name type="scientific">Candidatus Nitrospira nitrificans</name>
    <dbReference type="NCBI Taxonomy" id="1742973"/>
    <lineage>
        <taxon>Bacteria</taxon>
        <taxon>Pseudomonadati</taxon>
        <taxon>Nitrospirota</taxon>
        <taxon>Nitrospiria</taxon>
        <taxon>Nitrospirales</taxon>
        <taxon>Nitrospiraceae</taxon>
        <taxon>Nitrospira</taxon>
    </lineage>
</organism>
<proteinExistence type="predicted"/>
<dbReference type="AlphaFoldDB" id="A0A0S4LTB7"/>
<reference evidence="2" key="1">
    <citation type="submission" date="2015-10" db="EMBL/GenBank/DDBJ databases">
        <authorList>
            <person name="Luecker S."/>
            <person name="Luecker S."/>
        </authorList>
    </citation>
    <scope>NUCLEOTIDE SEQUENCE [LARGE SCALE GENOMIC DNA]</scope>
</reference>
<dbReference type="Proteomes" id="UP000198736">
    <property type="component" value="Unassembled WGS sequence"/>
</dbReference>
<dbReference type="EMBL" id="CZPZ01000034">
    <property type="protein sequence ID" value="CUS39268.1"/>
    <property type="molecule type" value="Genomic_DNA"/>
</dbReference>
<name>A0A0S4LTB7_9BACT</name>
<protein>
    <submittedName>
        <fullName evidence="1">Uncharacterized protein</fullName>
    </submittedName>
</protein>
<sequence>MSFAEKLEGNAAHTHGPYHGSDFDGRFILGEGNLQIKNIVDPNVGLALDDAPTQGEVQHHALAPHLPSGKRQAQPNRDPEMFPALNRVRGSRRARATGEETMATVLALEWSDPNERRNQFARGLRSPLQYIVLVTPWAGHPATHATCLSLISNSTTSL</sequence>